<dbReference type="STRING" id="37546.A0A1B0FP70"/>
<protein>
    <submittedName>
        <fullName evidence="5">Uncharacterized protein</fullName>
    </submittedName>
</protein>
<keyword evidence="6" id="KW-1185">Reference proteome</keyword>
<reference evidence="5" key="1">
    <citation type="submission" date="2020-05" db="UniProtKB">
        <authorList>
            <consortium name="EnsemblMetazoa"/>
        </authorList>
    </citation>
    <scope>IDENTIFICATION</scope>
    <source>
        <strain evidence="5">Yale</strain>
    </source>
</reference>
<dbReference type="PANTHER" id="PTHR48043">
    <property type="entry name" value="EG:EG0003.4 PROTEIN-RELATED"/>
    <property type="match status" value="1"/>
</dbReference>
<feature type="transmembrane region" description="Helical" evidence="4">
    <location>
        <begin position="1518"/>
        <end position="1541"/>
    </location>
</feature>
<dbReference type="EnsemblMetazoa" id="GMOY005699-RA">
    <property type="protein sequence ID" value="GMOY005699-PA"/>
    <property type="gene ID" value="GMOY005699"/>
</dbReference>
<keyword evidence="4" id="KW-0472">Membrane</keyword>
<evidence type="ECO:0000256" key="3">
    <source>
        <dbReference type="ARBA" id="ARBA00022679"/>
    </source>
</evidence>
<evidence type="ECO:0000256" key="2">
    <source>
        <dbReference type="ARBA" id="ARBA00022676"/>
    </source>
</evidence>
<evidence type="ECO:0000256" key="4">
    <source>
        <dbReference type="SAM" id="Phobius"/>
    </source>
</evidence>
<evidence type="ECO:0000313" key="6">
    <source>
        <dbReference type="Proteomes" id="UP000092444"/>
    </source>
</evidence>
<accession>A0A1B0FP70</accession>
<dbReference type="InterPro" id="IPR050271">
    <property type="entry name" value="UDP-glycosyltransferase"/>
</dbReference>
<dbReference type="PANTHER" id="PTHR48043:SF159">
    <property type="entry name" value="EG:EG0003.4 PROTEIN-RELATED"/>
    <property type="match status" value="1"/>
</dbReference>
<dbReference type="FunFam" id="3.40.50.2000:FF:000050">
    <property type="entry name" value="UDP-glucuronosyltransferase"/>
    <property type="match status" value="4"/>
</dbReference>
<evidence type="ECO:0000256" key="1">
    <source>
        <dbReference type="ARBA" id="ARBA00009995"/>
    </source>
</evidence>
<dbReference type="VEuPathDB" id="VectorBase:GMOY005699"/>
<dbReference type="Pfam" id="PF00201">
    <property type="entry name" value="UDPGT"/>
    <property type="match status" value="4"/>
</dbReference>
<sequence length="1562" mass="176751">MYKQWIPQDDILGHPNLKLFITHAGKGGVAEAQYHGVPMVALPAFADQPGNAAKVVASGYGLQLDLLTLTDNQLKSAVNEVLTNPSYRENVRRFSRLYRDRPLTARQSVAFWTNYVIRNHGAAHMQSPPSHLIVHMSVAKVLAEEGHNVTVVVTQEPKVNHKNIHKILIPPAEEHIEFLNKEFSTLFKKKPSLLRTLANVLGSLSMIIDMQKDVLEDKRFTQLYDNSDTKFDLVIIGYFFNSFQLGVAAKFKVPVMLSWMSDPAQLVNDYVGNPNEIAYVPNSNMAVDLGRRMNLIERAQNLLTSILFDIFKLLIDYRNQRFYNELFPNGDGIFPTYQEMKNNVSLVFCNSHFTEGPIRPNVPAIIEIGGIQVKEKPNPLPEDISLFLNESKIHGAILFCLGSNLKSEFIKPEVTKTIFQVLSSLKQNVIWKWDDPTNTPGISKNIMYKKWIPQDDILAHPNLRLFITHAGRGGVAEAQYHGVPMVALPAFADQQGNAVKVVSSGYGIQLDLLNLTDEQLRTAVNEVLTNPSYKENIRKFSRLYRDRPLTARQSVAFWTNYVIRNHGAAHMQSPVIMLRAGILMSIVLTTAHLSRYGSVVYGANILGVFLTHTPSHLIVHMSVVKVLAEEGHNVTVIVTQEPKVNHKKIHTIIIPPGEEHIEILHKEFSEIAKEKPSLLRTLRSLIGSLRLLIDMQKDALEDERFTQLYDNPDTKFDLVVVGYFLNSFQLGVAAKFNAPVILSWMSAPIQIINHYVGNPNGIAYVPNTMLATKLGEKMNFLERVQNFFTAIMFDIFGKIMDYRNQRFYNELFPNADGKFPTYQEMKNNVSLVFCNGHFTEGPIRPNVPAIIEIGGIQVKEKPNPLPEDISSFLLESKVHGAILFCLGSNLRSDYIKPEVIKTIFQVLSNLKQNVIWKWDDLTNAPGISKNIMYKQWIPQDDILAHPNLKLFITHAGKGGVAEAQYHGVPMVALPAFADQPGNAAKVVASGYGLRLDLLTLTDNQLKSAVNEVLTNPSYRENVRRFSRLYRDRPLTARQSVAFWTNYVIRNHGAAHMQSPPSHLIIHMSVAKVLAEEGHNVTVVVTQIPKVNHERINTVLIPPMPEKEASLHKRLSELAKKKNNFWKSLQKYFSVMRLLNDMEMDALQDERFAQFYDNQDTKFDLVILGYCFNSFQFGVAAKLNTPLMLSWMFGPAHFINGYVGNPNEIAYVPHMNMALEPGKRMNFTERLQNFLGSIIINTLHEILDYCNQHFYKQLFPNDGIFPTYQEMKNNVSLIFCNSHFTEGPIRPNVPAIIEIGGIQVKDKPDPLPEDISFFLDESKIHGAILFCLGSGLISDYIKPEVIKTIFEVLSSLKQNVIWKWDDLTNTPGISKNIMYKQWIPQDDILAHPNLKLFITHAGKGGVAEAQYHGVPMVALPLFGDQDSNAAKVVTSGYGLELDVLNLTNDQLRFAINEVLINPFYRENVRRFSRLYRDRPLTARQSVAFWTNYVIRNHGAAHMQSPLVHMNFIQGLSIDVIASLGIVSYIIYKIFILLACCILSKILKNFPKSSFSSRKKKKNQ</sequence>
<keyword evidence="4" id="KW-0812">Transmembrane</keyword>
<comment type="similarity">
    <text evidence="1">Belongs to the UDP-glycosyltransferase family.</text>
</comment>
<dbReference type="EMBL" id="CCAG010008052">
    <property type="status" value="NOT_ANNOTATED_CDS"/>
    <property type="molecule type" value="Genomic_DNA"/>
</dbReference>
<dbReference type="Gene3D" id="3.40.50.2000">
    <property type="entry name" value="Glycogen Phosphorylase B"/>
    <property type="match status" value="7"/>
</dbReference>
<dbReference type="SUPFAM" id="SSF53756">
    <property type="entry name" value="UDP-Glycosyltransferase/glycogen phosphorylase"/>
    <property type="match status" value="4"/>
</dbReference>
<name>A0A1B0FP70_GLOMM</name>
<keyword evidence="4" id="KW-1133">Transmembrane helix</keyword>
<keyword evidence="2" id="KW-0328">Glycosyltransferase</keyword>
<keyword evidence="3" id="KW-0808">Transferase</keyword>
<proteinExistence type="inferred from homology"/>
<dbReference type="CDD" id="cd03784">
    <property type="entry name" value="GT1_Gtf-like"/>
    <property type="match status" value="4"/>
</dbReference>
<organism evidence="5 6">
    <name type="scientific">Glossina morsitans morsitans</name>
    <name type="common">Savannah tsetse fly</name>
    <dbReference type="NCBI Taxonomy" id="37546"/>
    <lineage>
        <taxon>Eukaryota</taxon>
        <taxon>Metazoa</taxon>
        <taxon>Ecdysozoa</taxon>
        <taxon>Arthropoda</taxon>
        <taxon>Hexapoda</taxon>
        <taxon>Insecta</taxon>
        <taxon>Pterygota</taxon>
        <taxon>Neoptera</taxon>
        <taxon>Endopterygota</taxon>
        <taxon>Diptera</taxon>
        <taxon>Brachycera</taxon>
        <taxon>Muscomorpha</taxon>
        <taxon>Hippoboscoidea</taxon>
        <taxon>Glossinidae</taxon>
        <taxon>Glossina</taxon>
    </lineage>
</organism>
<dbReference type="Proteomes" id="UP000092444">
    <property type="component" value="Unassembled WGS sequence"/>
</dbReference>
<dbReference type="GO" id="GO:0008194">
    <property type="term" value="F:UDP-glycosyltransferase activity"/>
    <property type="evidence" value="ECO:0007669"/>
    <property type="project" value="InterPro"/>
</dbReference>
<evidence type="ECO:0000313" key="5">
    <source>
        <dbReference type="EnsemblMetazoa" id="GMOY005699-PA"/>
    </source>
</evidence>
<dbReference type="PhylomeDB" id="A0A1B0FP70"/>
<dbReference type="InterPro" id="IPR002213">
    <property type="entry name" value="UDP_glucos_trans"/>
</dbReference>